<dbReference type="SUPFAM" id="SSF53271">
    <property type="entry name" value="PRTase-like"/>
    <property type="match status" value="1"/>
</dbReference>
<organism evidence="1 2">
    <name type="scientific">Candidatus Magnetobacterium bavaricum</name>
    <dbReference type="NCBI Taxonomy" id="29290"/>
    <lineage>
        <taxon>Bacteria</taxon>
        <taxon>Pseudomonadati</taxon>
        <taxon>Nitrospirota</taxon>
        <taxon>Thermodesulfovibrionia</taxon>
        <taxon>Thermodesulfovibrionales</taxon>
        <taxon>Candidatus Magnetobacteriaceae</taxon>
        <taxon>Candidatus Magnetobacterium</taxon>
    </lineage>
</organism>
<dbReference type="EMBL" id="LACI01000330">
    <property type="protein sequence ID" value="KJU87074.1"/>
    <property type="molecule type" value="Genomic_DNA"/>
</dbReference>
<comment type="caution">
    <text evidence="1">The sequence shown here is derived from an EMBL/GenBank/DDBJ whole genome shotgun (WGS) entry which is preliminary data.</text>
</comment>
<dbReference type="AlphaFoldDB" id="A0A0F3GYM2"/>
<protein>
    <submittedName>
        <fullName evidence="1">Uncharacterized protein</fullName>
    </submittedName>
</protein>
<dbReference type="Proteomes" id="UP000033423">
    <property type="component" value="Unassembled WGS sequence"/>
</dbReference>
<dbReference type="InterPro" id="IPR029057">
    <property type="entry name" value="PRTase-like"/>
</dbReference>
<evidence type="ECO:0000313" key="1">
    <source>
        <dbReference type="EMBL" id="KJU87074.1"/>
    </source>
</evidence>
<name>A0A0F3GYM2_9BACT</name>
<proteinExistence type="predicted"/>
<gene>
    <name evidence="1" type="ORF">MBAV_000726</name>
</gene>
<reference evidence="1 2" key="1">
    <citation type="submission" date="2015-02" db="EMBL/GenBank/DDBJ databases">
        <title>Single-cell genomics of uncultivated deep-branching MTB reveals a conserved set of magnetosome genes.</title>
        <authorList>
            <person name="Kolinko S."/>
            <person name="Richter M."/>
            <person name="Glockner F.O."/>
            <person name="Brachmann A."/>
            <person name="Schuler D."/>
        </authorList>
    </citation>
    <scope>NUCLEOTIDE SEQUENCE [LARGE SCALE GENOMIC DNA]</scope>
    <source>
        <strain evidence="1">TM-1</strain>
    </source>
</reference>
<sequence>MIEWGWVFSILKFLNIDRLIGIDSFVDKQKKKIKKIFTVNEQVLHRAAIEKSITSNFESQVQCKSIAHAINKHKSLTTSKKFHYSDLSERYHFFHRLQLLPILNGDEAFFTEMCDAISERIDFKNIHFTLHIKKNQNNSFAIKLSDNYPGKIKSYALIYKEKADKDTDKRIKYEKGESLKGVNVILLESLLIVAETIIEIIEWIKMQGATIRNVVILFNATNNMLDLSAYGIDQKDVIIGATIDLRVVKKEFCTCKDKGKLKPLNYDEY</sequence>
<keyword evidence="2" id="KW-1185">Reference proteome</keyword>
<accession>A0A0F3GYM2</accession>
<evidence type="ECO:0000313" key="2">
    <source>
        <dbReference type="Proteomes" id="UP000033423"/>
    </source>
</evidence>